<gene>
    <name evidence="2" type="ORF">HNR60_000143</name>
</gene>
<feature type="region of interest" description="Disordered" evidence="1">
    <location>
        <begin position="1"/>
        <end position="38"/>
    </location>
</feature>
<reference evidence="2 3" key="1">
    <citation type="submission" date="2020-08" db="EMBL/GenBank/DDBJ databases">
        <title>Genomic Encyclopedia of Type Strains, Phase IV (KMG-IV): sequencing the most valuable type-strain genomes for metagenomic binning, comparative biology and taxonomic classification.</title>
        <authorList>
            <person name="Goeker M."/>
        </authorList>
    </citation>
    <scope>NUCLEOTIDE SEQUENCE [LARGE SCALE GENOMIC DNA]</scope>
    <source>
        <strain evidence="2 3">DSM 12706</strain>
    </source>
</reference>
<sequence length="86" mass="8948">MLGQRPIAEITAADFDGSSQGRSPGSARKCSPSPKHHRVRLPLCHCNGASGERSHFFPSGRAYESNCNAASGHHGASGVRCAAACN</sequence>
<dbReference type="AlphaFoldDB" id="A0A7W7YZW1"/>
<dbReference type="EMBL" id="JACHIH010000001">
    <property type="protein sequence ID" value="MBB5045414.1"/>
    <property type="molecule type" value="Genomic_DNA"/>
</dbReference>
<proteinExistence type="predicted"/>
<evidence type="ECO:0000313" key="3">
    <source>
        <dbReference type="Proteomes" id="UP000542353"/>
    </source>
</evidence>
<name>A0A7W7YZW1_9BRAD</name>
<evidence type="ECO:0000256" key="1">
    <source>
        <dbReference type="SAM" id="MobiDB-lite"/>
    </source>
</evidence>
<organism evidence="2 3">
    <name type="scientific">Rhodopseudomonas rhenobacensis</name>
    <dbReference type="NCBI Taxonomy" id="87461"/>
    <lineage>
        <taxon>Bacteria</taxon>
        <taxon>Pseudomonadati</taxon>
        <taxon>Pseudomonadota</taxon>
        <taxon>Alphaproteobacteria</taxon>
        <taxon>Hyphomicrobiales</taxon>
        <taxon>Nitrobacteraceae</taxon>
        <taxon>Rhodopseudomonas</taxon>
    </lineage>
</organism>
<evidence type="ECO:0000313" key="2">
    <source>
        <dbReference type="EMBL" id="MBB5045414.1"/>
    </source>
</evidence>
<comment type="caution">
    <text evidence="2">The sequence shown here is derived from an EMBL/GenBank/DDBJ whole genome shotgun (WGS) entry which is preliminary data.</text>
</comment>
<keyword evidence="3" id="KW-1185">Reference proteome</keyword>
<protein>
    <submittedName>
        <fullName evidence="2">Uncharacterized protein</fullName>
    </submittedName>
</protein>
<dbReference type="Proteomes" id="UP000542353">
    <property type="component" value="Unassembled WGS sequence"/>
</dbReference>
<accession>A0A7W7YZW1</accession>